<dbReference type="InterPro" id="IPR036526">
    <property type="entry name" value="C-N_Hydrolase_sf"/>
</dbReference>
<dbReference type="FunFam" id="3.60.110.10:FF:000024">
    <property type="entry name" value="Deaminated glutathione amidase"/>
    <property type="match status" value="1"/>
</dbReference>
<dbReference type="SUPFAM" id="SSF56317">
    <property type="entry name" value="Carbon-nitrogen hydrolase"/>
    <property type="match status" value="1"/>
</dbReference>
<dbReference type="PANTHER" id="PTHR23088">
    <property type="entry name" value="NITRILASE-RELATED"/>
    <property type="match status" value="1"/>
</dbReference>
<dbReference type="GO" id="GO:0016811">
    <property type="term" value="F:hydrolase activity, acting on carbon-nitrogen (but not peptide) bonds, in linear amides"/>
    <property type="evidence" value="ECO:0007669"/>
    <property type="project" value="InterPro"/>
</dbReference>
<dbReference type="PROSITE" id="PS01227">
    <property type="entry name" value="UPF0012"/>
    <property type="match status" value="1"/>
</dbReference>
<dbReference type="EMBL" id="UFAJ01000106">
    <property type="protein sequence ID" value="SSD59208.1"/>
    <property type="molecule type" value="Genomic_DNA"/>
</dbReference>
<comment type="similarity">
    <text evidence="2">Belongs to the carbon-nitrogen hydrolase superfamily. NIT1/NIT2 family.</text>
</comment>
<dbReference type="Pfam" id="PF00795">
    <property type="entry name" value="CN_hydrolase"/>
    <property type="match status" value="1"/>
</dbReference>
<gene>
    <name evidence="6" type="ORF">SCODWIG_00969</name>
</gene>
<reference evidence="7" key="1">
    <citation type="submission" date="2018-06" db="EMBL/GenBank/DDBJ databases">
        <authorList>
            <person name="Guldener U."/>
        </authorList>
    </citation>
    <scope>NUCLEOTIDE SEQUENCE [LARGE SCALE GENOMIC DNA]</scope>
    <source>
        <strain evidence="7">UTAD17</strain>
    </source>
</reference>
<dbReference type="AlphaFoldDB" id="A0A376B3E1"/>
<proteinExistence type="inferred from homology"/>
<dbReference type="VEuPathDB" id="FungiDB:SCODWIG_00969"/>
<dbReference type="CDD" id="cd07572">
    <property type="entry name" value="nit"/>
    <property type="match status" value="1"/>
</dbReference>
<dbReference type="GO" id="GO:0005737">
    <property type="term" value="C:cytoplasm"/>
    <property type="evidence" value="ECO:0007669"/>
    <property type="project" value="UniProtKB-SubCell"/>
</dbReference>
<dbReference type="PROSITE" id="PS50263">
    <property type="entry name" value="CN_HYDROLASE"/>
    <property type="match status" value="1"/>
</dbReference>
<dbReference type="InterPro" id="IPR003010">
    <property type="entry name" value="C-N_Hydrolase"/>
</dbReference>
<dbReference type="OrthoDB" id="10250282at2759"/>
<evidence type="ECO:0000256" key="1">
    <source>
        <dbReference type="ARBA" id="ARBA00004496"/>
    </source>
</evidence>
<dbReference type="PANTHER" id="PTHR23088:SF27">
    <property type="entry name" value="DEAMINATED GLUTATHIONE AMIDASE"/>
    <property type="match status" value="1"/>
</dbReference>
<sequence length="277" mass="31138">MSCRVGVAQICSTSNIKHNLDLCFDFIGKALEKDVRVLFFPEATDYIAQSSAESKKLAKSTNAEFIIPLQEHLKKLKKEIDVSIGVHLPEINDPNDRVRNCLLYINHAGTIMSTYQKLHLFDVPGSNLYESKTVVPGMKAPIPIKTPIGMLGPSICYDIRFPEQGLYLRSKGSDIITYPSAFTVKTGEAHWEILGRCRAIETQCYVLMPGQYGKHNGKRESYGHSMIIDPWGTVIAEAVKNEDELLVAEIDHYKLAEIRKNMPLLEQARHDIFDSVS</sequence>
<evidence type="ECO:0000256" key="3">
    <source>
        <dbReference type="ARBA" id="ARBA00022490"/>
    </source>
</evidence>
<keyword evidence="3" id="KW-0963">Cytoplasm</keyword>
<dbReference type="Proteomes" id="UP000262825">
    <property type="component" value="Unassembled WGS sequence"/>
</dbReference>
<evidence type="ECO:0000259" key="5">
    <source>
        <dbReference type="PROSITE" id="PS50263"/>
    </source>
</evidence>
<evidence type="ECO:0000256" key="4">
    <source>
        <dbReference type="ARBA" id="ARBA00022801"/>
    </source>
</evidence>
<evidence type="ECO:0000313" key="6">
    <source>
        <dbReference type="EMBL" id="SSD59208.1"/>
    </source>
</evidence>
<feature type="domain" description="CN hydrolase" evidence="5">
    <location>
        <begin position="3"/>
        <end position="252"/>
    </location>
</feature>
<dbReference type="InterPro" id="IPR045254">
    <property type="entry name" value="Nit1/2_C-N_Hydrolase"/>
</dbReference>
<comment type="subcellular location">
    <subcellularLocation>
        <location evidence="1">Cytoplasm</location>
    </subcellularLocation>
</comment>
<organism evidence="6 7">
    <name type="scientific">Saccharomycodes ludwigii</name>
    <dbReference type="NCBI Taxonomy" id="36035"/>
    <lineage>
        <taxon>Eukaryota</taxon>
        <taxon>Fungi</taxon>
        <taxon>Dikarya</taxon>
        <taxon>Ascomycota</taxon>
        <taxon>Saccharomycotina</taxon>
        <taxon>Saccharomycetes</taxon>
        <taxon>Saccharomycodales</taxon>
        <taxon>Saccharomycodaceae</taxon>
        <taxon>Saccharomycodes</taxon>
    </lineage>
</organism>
<keyword evidence="7" id="KW-1185">Reference proteome</keyword>
<evidence type="ECO:0000313" key="7">
    <source>
        <dbReference type="Proteomes" id="UP000262825"/>
    </source>
</evidence>
<keyword evidence="4 6" id="KW-0378">Hydrolase</keyword>
<evidence type="ECO:0000256" key="2">
    <source>
        <dbReference type="ARBA" id="ARBA00010613"/>
    </source>
</evidence>
<name>A0A376B3E1_9ASCO</name>
<protein>
    <submittedName>
        <fullName evidence="6">Related to Probable hydrolase NIT2</fullName>
    </submittedName>
</protein>
<dbReference type="InterPro" id="IPR001110">
    <property type="entry name" value="UPF0012_CS"/>
</dbReference>
<accession>A0A376B3E1</accession>
<dbReference type="Gene3D" id="3.60.110.10">
    <property type="entry name" value="Carbon-nitrogen hydrolase"/>
    <property type="match status" value="1"/>
</dbReference>